<evidence type="ECO:0000313" key="1">
    <source>
        <dbReference type="EMBL" id="EFG28274.2"/>
    </source>
</evidence>
<gene>
    <name evidence="1" type="ORF">HMPREF0400_01613</name>
</gene>
<dbReference type="AlphaFoldDB" id="D6LIP8"/>
<evidence type="ECO:0008006" key="3">
    <source>
        <dbReference type="Google" id="ProtNLM"/>
    </source>
</evidence>
<protein>
    <recommendedName>
        <fullName evidence="3">HipA-like C-terminal domain-containing protein</fullName>
    </recommendedName>
</protein>
<organism evidence="1 2">
    <name type="scientific">Fusobacterium periodonticum 1_1_41FAA</name>
    <dbReference type="NCBI Taxonomy" id="469621"/>
    <lineage>
        <taxon>Bacteria</taxon>
        <taxon>Fusobacteriati</taxon>
        <taxon>Fusobacteriota</taxon>
        <taxon>Fusobacteriia</taxon>
        <taxon>Fusobacteriales</taxon>
        <taxon>Fusobacteriaceae</taxon>
        <taxon>Fusobacterium</taxon>
    </lineage>
</organism>
<name>D6LIP8_9FUSO</name>
<evidence type="ECO:0000313" key="2">
    <source>
        <dbReference type="Proteomes" id="UP000003964"/>
    </source>
</evidence>
<dbReference type="Proteomes" id="UP000003964">
    <property type="component" value="Unassembled WGS sequence"/>
</dbReference>
<sequence length="410" mass="48328">MFEKLEKEYCLKLKDKELLSFIFSIEKGEDGETYNFFLKDINEKNQKLFPLNLEVNSSGIQKWIETRKAPKNRVLMDKVFEKIAKNKKNVMDYIDVSFGLSLNDCYWIIPSDKKNEYKWEKYNLYKNEFSEVIGNIAFTGYGEKITGIMTSPELTTNGMLKKCWHIENGKIYLYKGSTPEFANQGKEAYSEFYSSQVAKIFFENINSEKKLFPVNYELREFHNQIVSACELFTTEDKGYIPIEMLLRSKGLALKSLDSKIIVEIKKIYGKEKFEDLMIFDAVIGNTDRHLGNFGMFIDNNTNKILETAPIFDNGLSFLNHLTLEEIKDKNYIKEYNNNGFRTNRFNQTFEEVVRLYISDRHLESLEKLKNFKLKKDKNYNLPEDWLDGFENNIKENAKNFLKILKEKEEK</sequence>
<dbReference type="EMBL" id="GG770383">
    <property type="protein sequence ID" value="EFG28274.2"/>
    <property type="molecule type" value="Genomic_DNA"/>
</dbReference>
<proteinExistence type="predicted"/>
<accession>D6LIP8</accession>
<dbReference type="RefSeq" id="WP_008821527.1">
    <property type="nucleotide sequence ID" value="NZ_GG770383.1"/>
</dbReference>
<reference evidence="1 2" key="1">
    <citation type="submission" date="2010-03" db="EMBL/GenBank/DDBJ databases">
        <title>The Genome Sequence of Fusobacterium sp. 1_1_41FAA.</title>
        <authorList>
            <consortium name="The Broad Institute Genome Sequencing Platform"/>
            <person name="Ward D."/>
            <person name="Earl A."/>
            <person name="Feldgarden M."/>
            <person name="Gevers D."/>
            <person name="Young S.K."/>
            <person name="Zeng Q."/>
            <person name="Koehrsen M."/>
            <person name="Alvarado L."/>
            <person name="Berlin A."/>
            <person name="Borenstein D."/>
            <person name="Chapman S."/>
            <person name="Chen Z."/>
            <person name="Engels R."/>
            <person name="Freedman E."/>
            <person name="Gellesch M."/>
            <person name="Goldberg J."/>
            <person name="Griggs A."/>
            <person name="Gujja S."/>
            <person name="Heilman E."/>
            <person name="Heiman D."/>
            <person name="Hepburn T."/>
            <person name="Howarth C."/>
            <person name="Jen D."/>
            <person name="Larson L."/>
            <person name="Mehta T."/>
            <person name="Park D."/>
            <person name="Pearson M."/>
            <person name="Richards J."/>
            <person name="Roberts A."/>
            <person name="Saif S."/>
            <person name="Shea T."/>
            <person name="Shenoy N."/>
            <person name="Sisk P."/>
            <person name="Stolte C."/>
            <person name="Sykes S."/>
            <person name="Walk T."/>
            <person name="White J."/>
            <person name="Yandava C."/>
            <person name="Strauss J.C."/>
            <person name="Ambrose C.E."/>
            <person name="Allen-Vercoe E."/>
            <person name="Haas B."/>
            <person name="Henn M.R."/>
            <person name="Nusbaum C."/>
            <person name="Birren B."/>
        </authorList>
    </citation>
    <scope>NUCLEOTIDE SEQUENCE [LARGE SCALE GENOMIC DNA]</scope>
    <source>
        <strain evidence="1 2">1_1_41FAA</strain>
    </source>
</reference>
<dbReference type="Gene3D" id="1.10.1070.20">
    <property type="match status" value="1"/>
</dbReference>